<dbReference type="EMBL" id="BSDY01000033">
    <property type="protein sequence ID" value="GLI58064.1"/>
    <property type="molecule type" value="Genomic_DNA"/>
</dbReference>
<reference evidence="1" key="1">
    <citation type="submission" date="2022-12" db="EMBL/GenBank/DDBJ databases">
        <title>Reference genome sequencing for broad-spectrum identification of bacterial and archaeal isolates by mass spectrometry.</title>
        <authorList>
            <person name="Sekiguchi Y."/>
            <person name="Tourlousse D.M."/>
        </authorList>
    </citation>
    <scope>NUCLEOTIDE SEQUENCE</scope>
    <source>
        <strain evidence="1">10succ1</strain>
    </source>
</reference>
<keyword evidence="2" id="KW-1185">Reference proteome</keyword>
<evidence type="ECO:0000313" key="2">
    <source>
        <dbReference type="Proteomes" id="UP001144471"/>
    </source>
</evidence>
<gene>
    <name evidence="1" type="ORF">PM10SUCC1_35780</name>
</gene>
<sequence length="157" mass="17951">MDILKNKRMILTFLLIISVVAGVQAVDTKNKREIQPQVMHIVDESSAGSNISLNIEFKNYQESNPEFLIFQVFINTHSEDLSVYDDLGSYLAVKVDEVPVKPEIIFEKRGGGHHISNILKVKNNYQGKRLMDEGTKDIKLVFKNIGEVEERVHSFKF</sequence>
<dbReference type="RefSeq" id="WP_281837739.1">
    <property type="nucleotide sequence ID" value="NZ_BSDY01000033.1"/>
</dbReference>
<comment type="caution">
    <text evidence="1">The sequence shown here is derived from an EMBL/GenBank/DDBJ whole genome shotgun (WGS) entry which is preliminary data.</text>
</comment>
<proteinExistence type="predicted"/>
<evidence type="ECO:0000313" key="1">
    <source>
        <dbReference type="EMBL" id="GLI58064.1"/>
    </source>
</evidence>
<name>A0A9W6GQ07_9FUSO</name>
<dbReference type="Proteomes" id="UP001144471">
    <property type="component" value="Unassembled WGS sequence"/>
</dbReference>
<protein>
    <submittedName>
        <fullName evidence="1">Uncharacterized protein</fullName>
    </submittedName>
</protein>
<organism evidence="1 2">
    <name type="scientific">Propionigenium maris DSM 9537</name>
    <dbReference type="NCBI Taxonomy" id="1123000"/>
    <lineage>
        <taxon>Bacteria</taxon>
        <taxon>Fusobacteriati</taxon>
        <taxon>Fusobacteriota</taxon>
        <taxon>Fusobacteriia</taxon>
        <taxon>Fusobacteriales</taxon>
        <taxon>Fusobacteriaceae</taxon>
        <taxon>Propionigenium</taxon>
    </lineage>
</organism>
<dbReference type="AlphaFoldDB" id="A0A9W6GQ07"/>
<accession>A0A9W6GQ07</accession>